<evidence type="ECO:0000313" key="8">
    <source>
        <dbReference type="EMBL" id="MBB6545855.1"/>
    </source>
</evidence>
<proteinExistence type="predicted"/>
<accession>A0A7X0NLY5</accession>
<dbReference type="PANTHER" id="PTHR45766">
    <property type="entry name" value="DNA ANNEALING HELICASE AND ENDONUCLEASE ZRANB3 FAMILY MEMBER"/>
    <property type="match status" value="1"/>
</dbReference>
<dbReference type="AlphaFoldDB" id="A0A7X0NLY5"/>
<dbReference type="Gene3D" id="3.40.50.10810">
    <property type="entry name" value="Tandem AAA-ATPase domain"/>
    <property type="match status" value="1"/>
</dbReference>
<dbReference type="Proteomes" id="UP000565579">
    <property type="component" value="Unassembled WGS sequence"/>
</dbReference>
<dbReference type="PROSITE" id="PS51194">
    <property type="entry name" value="HELICASE_CTER"/>
    <property type="match status" value="1"/>
</dbReference>
<dbReference type="InterPro" id="IPR027417">
    <property type="entry name" value="P-loop_NTPase"/>
</dbReference>
<comment type="caution">
    <text evidence="8">The sequence shown here is derived from an EMBL/GenBank/DDBJ whole genome shotgun (WGS) entry which is preliminary data.</text>
</comment>
<dbReference type="Pfam" id="PF00176">
    <property type="entry name" value="SNF2-rel_dom"/>
    <property type="match status" value="1"/>
</dbReference>
<dbReference type="CDD" id="cd09179">
    <property type="entry name" value="PLDc_N_DEXD_a"/>
    <property type="match status" value="1"/>
</dbReference>
<dbReference type="SUPFAM" id="SSF52540">
    <property type="entry name" value="P-loop containing nucleoside triphosphate hydrolases"/>
    <property type="match status" value="2"/>
</dbReference>
<dbReference type="PANTHER" id="PTHR45766:SF6">
    <property type="entry name" value="SWI_SNF-RELATED MATRIX-ASSOCIATED ACTIN-DEPENDENT REGULATOR OF CHROMATIN SUBFAMILY A-LIKE PROTEIN 1"/>
    <property type="match status" value="1"/>
</dbReference>
<dbReference type="PROSITE" id="PS51192">
    <property type="entry name" value="HELICASE_ATP_BIND_1"/>
    <property type="match status" value="1"/>
</dbReference>
<evidence type="ECO:0000259" key="7">
    <source>
        <dbReference type="PROSITE" id="PS51194"/>
    </source>
</evidence>
<dbReference type="Gene3D" id="3.40.50.300">
    <property type="entry name" value="P-loop containing nucleotide triphosphate hydrolases"/>
    <property type="match status" value="1"/>
</dbReference>
<dbReference type="InterPro" id="IPR014001">
    <property type="entry name" value="Helicase_ATP-bd"/>
</dbReference>
<organism evidence="8 9">
    <name type="scientific">Nonomuraea rubra</name>
    <dbReference type="NCBI Taxonomy" id="46180"/>
    <lineage>
        <taxon>Bacteria</taxon>
        <taxon>Bacillati</taxon>
        <taxon>Actinomycetota</taxon>
        <taxon>Actinomycetes</taxon>
        <taxon>Streptosporangiales</taxon>
        <taxon>Streptosporangiaceae</taxon>
        <taxon>Nonomuraea</taxon>
    </lineage>
</organism>
<dbReference type="RefSeq" id="WP_185100637.1">
    <property type="nucleotide sequence ID" value="NZ_BAAAXY010000106.1"/>
</dbReference>
<dbReference type="InterPro" id="IPR057342">
    <property type="entry name" value="DEXDc_RapA"/>
</dbReference>
<gene>
    <name evidence="8" type="ORF">HD593_000650</name>
</gene>
<dbReference type="SMART" id="SM00490">
    <property type="entry name" value="HELICc"/>
    <property type="match status" value="1"/>
</dbReference>
<protein>
    <submittedName>
        <fullName evidence="8">Superfamily II DNA or RNA helicase</fullName>
    </submittedName>
</protein>
<keyword evidence="4" id="KW-0067">ATP-binding</keyword>
<dbReference type="GO" id="GO:0004386">
    <property type="term" value="F:helicase activity"/>
    <property type="evidence" value="ECO:0007669"/>
    <property type="project" value="UniProtKB-KW"/>
</dbReference>
<evidence type="ECO:0000256" key="4">
    <source>
        <dbReference type="ARBA" id="ARBA00022840"/>
    </source>
</evidence>
<dbReference type="CDD" id="cd18011">
    <property type="entry name" value="DEXDc_RapA"/>
    <property type="match status" value="1"/>
</dbReference>
<dbReference type="InterPro" id="IPR001650">
    <property type="entry name" value="Helicase_C-like"/>
</dbReference>
<evidence type="ECO:0000256" key="5">
    <source>
        <dbReference type="SAM" id="MobiDB-lite"/>
    </source>
</evidence>
<dbReference type="GO" id="GO:0005524">
    <property type="term" value="F:ATP binding"/>
    <property type="evidence" value="ECO:0007669"/>
    <property type="project" value="UniProtKB-KW"/>
</dbReference>
<evidence type="ECO:0000256" key="1">
    <source>
        <dbReference type="ARBA" id="ARBA00022741"/>
    </source>
</evidence>
<feature type="domain" description="Helicase C-terminal" evidence="7">
    <location>
        <begin position="771"/>
        <end position="943"/>
    </location>
</feature>
<evidence type="ECO:0000256" key="3">
    <source>
        <dbReference type="ARBA" id="ARBA00022806"/>
    </source>
</evidence>
<dbReference type="InterPro" id="IPR000330">
    <property type="entry name" value="SNF2_N"/>
</dbReference>
<evidence type="ECO:0000313" key="9">
    <source>
        <dbReference type="Proteomes" id="UP000565579"/>
    </source>
</evidence>
<dbReference type="InterPro" id="IPR038718">
    <property type="entry name" value="SNF2-like_sf"/>
</dbReference>
<feature type="domain" description="Helicase ATP-binding" evidence="6">
    <location>
        <begin position="334"/>
        <end position="516"/>
    </location>
</feature>
<dbReference type="SMART" id="SM00487">
    <property type="entry name" value="DEXDc"/>
    <property type="match status" value="1"/>
</dbReference>
<evidence type="ECO:0000256" key="2">
    <source>
        <dbReference type="ARBA" id="ARBA00022801"/>
    </source>
</evidence>
<name>A0A7X0NLY5_9ACTN</name>
<sequence length="1110" mass="124866">MAEDDAALFPGAAAEPMAPESLFEYNPATAEDSFRSVTLKAMYSPDDTPFETFYEPLLSRAVTYDRAVGYWSGAELQFAAQGTAYFIARGGVMRLIVGAQLGKKDVDAVLSGAPLDDVVAERLLADPGLEGTKIVQSQHLSVLAWMVANNRLHIRVGVPIDKHGHLLTHQESGRYFHTKYGIFTDRYGQKVAFSGSNNASVTAWVKNHETFDAYRSWRTESWEDYGKPKERAFDQHWRGHPDKGWAVIDLPTAVREHLIEHAPDAPPFPSDALIPQPRPEETDRKTPPVEMDVDIQAAWDELVALRDAPKASAWTGVGTAWAQPLPHQAELIHRVVSTYPRGYLLADEVGLGKTVEAGLVLRELFTSGRARNALLLVPASVMKQWQEELHEKMNLDVARYDKGNFVDRFDQPLETDLNANPWSAFPIVLASSHLARRRTRRSEILDAGPWDVVLVDEAHHARRRGSKATDTPNSLLTLLQEMKKRDLWRALYLASATPMQMHPHEAWDLIELLGLPGKWGEQAFFFTQYFTYLGDPPKRRGWKLICDMLEDYFSDPLAEHDHELEQQVSDALGWADALTVIGMAGNPPSPDLRAQFPDATSEWMDKWARRHTPMRDRVFRNTRKTMRAYQAAGIIPASVVIPYRHVSDEFICLAPNERTLYDRIEEYIRRHYNAYKSDKATRALGFIMTVYRRRLTSSFEAIKQSLQRRLDVLEQGKSLADLLTDDDGADLESSLFDPEAFDVRADRLKEEIGELRSFLNDLGDLTGEDTKAKQLVEDLAESFKTYDSAVVFTQYTDTMDYVRERLLAAGYNKLGCYSGRGGEIYDPVAGKWNPVTKAEIKNRFRNRSIEVLIGTDSMSEGLNLQTSGRLINYDMPWNLMRVEQRIGRIDRIGAAFKDLQISNYFYRDTVEEQVYMGIKEDYDDFTNIVGGAAPVLGTVEKVIEGLVLAANLSDEVIASEIASIRTQIDGINNQPVSTDDLGTPDDGITIKTPPNLVGDITPPVLATNLTNNLLSGRWLTPDDERPGIYNLFIARDARVSFRRSDGAISIEHYLGQPPTASVPVTFDRDVWDASSDSDLIFLTYGSPELASLLPREPDERQMADWITPTG</sequence>
<reference evidence="8 9" key="1">
    <citation type="submission" date="2020-08" db="EMBL/GenBank/DDBJ databases">
        <title>Sequencing the genomes of 1000 actinobacteria strains.</title>
        <authorList>
            <person name="Klenk H.-P."/>
        </authorList>
    </citation>
    <scope>NUCLEOTIDE SEQUENCE [LARGE SCALE GENOMIC DNA]</scope>
    <source>
        <strain evidence="8 9">DSM 43768</strain>
    </source>
</reference>
<dbReference type="Pfam" id="PF00271">
    <property type="entry name" value="Helicase_C"/>
    <property type="match status" value="1"/>
</dbReference>
<keyword evidence="1" id="KW-0547">Nucleotide-binding</keyword>
<keyword evidence="9" id="KW-1185">Reference proteome</keyword>
<dbReference type="EMBL" id="JACHMI010000001">
    <property type="protein sequence ID" value="MBB6545855.1"/>
    <property type="molecule type" value="Genomic_DNA"/>
</dbReference>
<feature type="region of interest" description="Disordered" evidence="5">
    <location>
        <begin position="262"/>
        <end position="286"/>
    </location>
</feature>
<keyword evidence="2" id="KW-0378">Hydrolase</keyword>
<dbReference type="GO" id="GO:0016787">
    <property type="term" value="F:hydrolase activity"/>
    <property type="evidence" value="ECO:0007669"/>
    <property type="project" value="UniProtKB-KW"/>
</dbReference>
<evidence type="ECO:0000259" key="6">
    <source>
        <dbReference type="PROSITE" id="PS51192"/>
    </source>
</evidence>
<keyword evidence="3 8" id="KW-0347">Helicase</keyword>
<dbReference type="CDD" id="cd18793">
    <property type="entry name" value="SF2_C_SNF"/>
    <property type="match status" value="1"/>
</dbReference>
<dbReference type="InterPro" id="IPR049730">
    <property type="entry name" value="SNF2/RAD54-like_C"/>
</dbReference>